<feature type="binding site" evidence="7">
    <location>
        <position position="180"/>
    </location>
    <ligand>
        <name>substrate</name>
    </ligand>
</feature>
<dbReference type="Proteomes" id="UP001596494">
    <property type="component" value="Unassembled WGS sequence"/>
</dbReference>
<evidence type="ECO:0000313" key="11">
    <source>
        <dbReference type="EMBL" id="MFC7320385.1"/>
    </source>
</evidence>
<feature type="binding site" evidence="7">
    <location>
        <position position="210"/>
    </location>
    <ligand>
        <name>substrate</name>
    </ligand>
</feature>
<feature type="binding site" evidence="7">
    <location>
        <position position="31"/>
    </location>
    <ligand>
        <name>substrate</name>
    </ligand>
</feature>
<evidence type="ECO:0000313" key="12">
    <source>
        <dbReference type="Proteomes" id="UP001596494"/>
    </source>
</evidence>
<feature type="binding site" evidence="7">
    <location>
        <position position="9"/>
    </location>
    <ligand>
        <name>substrate</name>
    </ligand>
</feature>
<dbReference type="InterPro" id="IPR018089">
    <property type="entry name" value="OMPdecase_AS"/>
</dbReference>
<keyword evidence="3 7" id="KW-0210">Decarboxylase</keyword>
<comment type="pathway">
    <text evidence="2 7 8">Pyrimidine metabolism; UMP biosynthesis via de novo pathway; UMP from orotate: step 2/2.</text>
</comment>
<feature type="region of interest" description="Disordered" evidence="9">
    <location>
        <begin position="217"/>
        <end position="236"/>
    </location>
</feature>
<feature type="compositionally biased region" description="Basic and acidic residues" evidence="9">
    <location>
        <begin position="217"/>
        <end position="227"/>
    </location>
</feature>
<comment type="catalytic activity">
    <reaction evidence="6 7 8">
        <text>orotidine 5'-phosphate + H(+) = UMP + CO2</text>
        <dbReference type="Rhea" id="RHEA:11596"/>
        <dbReference type="ChEBI" id="CHEBI:15378"/>
        <dbReference type="ChEBI" id="CHEBI:16526"/>
        <dbReference type="ChEBI" id="CHEBI:57538"/>
        <dbReference type="ChEBI" id="CHEBI:57865"/>
        <dbReference type="EC" id="4.1.1.23"/>
    </reaction>
</comment>
<keyword evidence="5 7" id="KW-0456">Lyase</keyword>
<dbReference type="GO" id="GO:0004590">
    <property type="term" value="F:orotidine-5'-phosphate decarboxylase activity"/>
    <property type="evidence" value="ECO:0007669"/>
    <property type="project" value="UniProtKB-EC"/>
</dbReference>
<feature type="binding site" evidence="7">
    <location>
        <position position="118"/>
    </location>
    <ligand>
        <name>substrate</name>
    </ligand>
</feature>
<keyword evidence="12" id="KW-1185">Reference proteome</keyword>
<evidence type="ECO:0000256" key="6">
    <source>
        <dbReference type="ARBA" id="ARBA00049157"/>
    </source>
</evidence>
<dbReference type="SMART" id="SM00934">
    <property type="entry name" value="OMPdecase"/>
    <property type="match status" value="1"/>
</dbReference>
<evidence type="ECO:0000256" key="2">
    <source>
        <dbReference type="ARBA" id="ARBA00004861"/>
    </source>
</evidence>
<dbReference type="InterPro" id="IPR047596">
    <property type="entry name" value="OMPdecase_bac"/>
</dbReference>
<accession>A0ABW2K0W6</accession>
<dbReference type="PROSITE" id="PS00156">
    <property type="entry name" value="OMPDECASE"/>
    <property type="match status" value="1"/>
</dbReference>
<dbReference type="InterPro" id="IPR011060">
    <property type="entry name" value="RibuloseP-bd_barrel"/>
</dbReference>
<dbReference type="NCBIfam" id="TIGR01740">
    <property type="entry name" value="pyrF"/>
    <property type="match status" value="1"/>
</dbReference>
<dbReference type="InterPro" id="IPR001754">
    <property type="entry name" value="OMPdeCOase_dom"/>
</dbReference>
<dbReference type="HAMAP" id="MF_01200_B">
    <property type="entry name" value="OMPdecase_type1_B"/>
    <property type="match status" value="1"/>
</dbReference>
<comment type="subunit">
    <text evidence="7">Homodimer.</text>
</comment>
<evidence type="ECO:0000256" key="5">
    <source>
        <dbReference type="ARBA" id="ARBA00023239"/>
    </source>
</evidence>
<comment type="function">
    <text evidence="1 7">Catalyzes the decarboxylation of orotidine 5'-monophosphate (OMP) to uridine 5'-monophosphate (UMP).</text>
</comment>
<dbReference type="PANTHER" id="PTHR32119">
    <property type="entry name" value="OROTIDINE 5'-PHOSPHATE DECARBOXYLASE"/>
    <property type="match status" value="1"/>
</dbReference>
<evidence type="ECO:0000256" key="1">
    <source>
        <dbReference type="ARBA" id="ARBA00002356"/>
    </source>
</evidence>
<dbReference type="Gene3D" id="3.20.20.70">
    <property type="entry name" value="Aldolase class I"/>
    <property type="match status" value="1"/>
</dbReference>
<comment type="similarity">
    <text evidence="7">Belongs to the OMP decarboxylase family. Type 1 subfamily.</text>
</comment>
<dbReference type="CDD" id="cd04725">
    <property type="entry name" value="OMP_decarboxylase_like"/>
    <property type="match status" value="1"/>
</dbReference>
<comment type="caution">
    <text evidence="11">The sequence shown here is derived from an EMBL/GenBank/DDBJ whole genome shotgun (WGS) entry which is preliminary data.</text>
</comment>
<feature type="domain" description="Orotidine 5'-phosphate decarboxylase" evidence="10">
    <location>
        <begin position="3"/>
        <end position="225"/>
    </location>
</feature>
<evidence type="ECO:0000256" key="4">
    <source>
        <dbReference type="ARBA" id="ARBA00022975"/>
    </source>
</evidence>
<protein>
    <recommendedName>
        <fullName evidence="7">Orotidine 5'-phosphate decarboxylase</fullName>
        <ecNumber evidence="7">4.1.1.23</ecNumber>
    </recommendedName>
    <alternativeName>
        <fullName evidence="7">OMP decarboxylase</fullName>
        <shortName evidence="7">OMPDCase</shortName>
        <shortName evidence="7">OMPdecase</shortName>
    </alternativeName>
</protein>
<feature type="binding site" evidence="7">
    <location>
        <position position="209"/>
    </location>
    <ligand>
        <name>substrate</name>
    </ligand>
</feature>
<organism evidence="11 12">
    <name type="scientific">Halobacillus campisalis</name>
    <dbReference type="NCBI Taxonomy" id="435909"/>
    <lineage>
        <taxon>Bacteria</taxon>
        <taxon>Bacillati</taxon>
        <taxon>Bacillota</taxon>
        <taxon>Bacilli</taxon>
        <taxon>Bacillales</taxon>
        <taxon>Bacillaceae</taxon>
        <taxon>Halobacillus</taxon>
    </lineage>
</organism>
<feature type="binding site" evidence="7">
    <location>
        <begin position="58"/>
        <end position="67"/>
    </location>
    <ligand>
        <name>substrate</name>
    </ligand>
</feature>
<evidence type="ECO:0000256" key="8">
    <source>
        <dbReference type="RuleBase" id="RU000512"/>
    </source>
</evidence>
<reference evidence="12" key="1">
    <citation type="journal article" date="2019" name="Int. J. Syst. Evol. Microbiol.">
        <title>The Global Catalogue of Microorganisms (GCM) 10K type strain sequencing project: providing services to taxonomists for standard genome sequencing and annotation.</title>
        <authorList>
            <consortium name="The Broad Institute Genomics Platform"/>
            <consortium name="The Broad Institute Genome Sequencing Center for Infectious Disease"/>
            <person name="Wu L."/>
            <person name="Ma J."/>
        </authorList>
    </citation>
    <scope>NUCLEOTIDE SEQUENCE [LARGE SCALE GENOMIC DNA]</scope>
    <source>
        <strain evidence="12">CCUG 73951</strain>
    </source>
</reference>
<dbReference type="InterPro" id="IPR014732">
    <property type="entry name" value="OMPdecase"/>
</dbReference>
<proteinExistence type="inferred from homology"/>
<name>A0ABW2K0W6_9BACI</name>
<gene>
    <name evidence="7 11" type="primary">pyrF</name>
    <name evidence="11" type="ORF">ACFQMN_05795</name>
</gene>
<dbReference type="NCBIfam" id="NF001273">
    <property type="entry name" value="PRK00230.1"/>
    <property type="match status" value="1"/>
</dbReference>
<evidence type="ECO:0000256" key="7">
    <source>
        <dbReference type="HAMAP-Rule" id="MF_01200"/>
    </source>
</evidence>
<evidence type="ECO:0000259" key="10">
    <source>
        <dbReference type="SMART" id="SM00934"/>
    </source>
</evidence>
<dbReference type="SUPFAM" id="SSF51366">
    <property type="entry name" value="Ribulose-phoshate binding barrel"/>
    <property type="match status" value="1"/>
</dbReference>
<dbReference type="Pfam" id="PF00215">
    <property type="entry name" value="OMPdecase"/>
    <property type="match status" value="1"/>
</dbReference>
<evidence type="ECO:0000256" key="9">
    <source>
        <dbReference type="SAM" id="MobiDB-lite"/>
    </source>
</evidence>
<sequence>MEEIYVALDFESKMQAIAFLDEHKLDGVPVKVGMELFYKEGPSMILELKKRNHPLFLDLKLHDIPATVKRAMRSVSSLGVDVVNVHAAGGSRMIEAAKEGLAQENGCDTKLLAVTQLTSTDQNTLTSELLIDRPLNDVVAEYSKLSKRSGADGVVCSVKEVEAIKKACGRDFLALTPGIRQAEDERHDQKRIATPFDAGFQGSDSIVVGRSITHSNKPRDTYERFKEAFSNGKQQN</sequence>
<dbReference type="PANTHER" id="PTHR32119:SF2">
    <property type="entry name" value="OROTIDINE 5'-PHOSPHATE DECARBOXYLASE"/>
    <property type="match status" value="1"/>
</dbReference>
<dbReference type="EC" id="4.1.1.23" evidence="7"/>
<dbReference type="RefSeq" id="WP_352232189.1">
    <property type="nucleotide sequence ID" value="NZ_JAPVRC010000001.1"/>
</dbReference>
<feature type="active site" description="Proton donor" evidence="7">
    <location>
        <position position="60"/>
    </location>
</feature>
<evidence type="ECO:0000256" key="3">
    <source>
        <dbReference type="ARBA" id="ARBA00022793"/>
    </source>
</evidence>
<keyword evidence="4 7" id="KW-0665">Pyrimidine biosynthesis</keyword>
<dbReference type="InterPro" id="IPR013785">
    <property type="entry name" value="Aldolase_TIM"/>
</dbReference>
<dbReference type="EMBL" id="JBHTBY010000006">
    <property type="protein sequence ID" value="MFC7320385.1"/>
    <property type="molecule type" value="Genomic_DNA"/>
</dbReference>
<feature type="binding site" evidence="7">
    <location>
        <position position="189"/>
    </location>
    <ligand>
        <name>substrate</name>
    </ligand>
</feature>